<evidence type="ECO:0000256" key="3">
    <source>
        <dbReference type="ARBA" id="ARBA00022989"/>
    </source>
</evidence>
<feature type="transmembrane region" description="Helical" evidence="5">
    <location>
        <begin position="112"/>
        <end position="135"/>
    </location>
</feature>
<dbReference type="RefSeq" id="WP_188860098.1">
    <property type="nucleotide sequence ID" value="NZ_BMLT01000003.1"/>
</dbReference>
<keyword evidence="2 5" id="KW-0812">Transmembrane</keyword>
<comment type="caution">
    <text evidence="7">The sequence shown here is derived from an EMBL/GenBank/DDBJ whole genome shotgun (WGS) entry which is preliminary data.</text>
</comment>
<evidence type="ECO:0000259" key="6">
    <source>
        <dbReference type="Pfam" id="PF07298"/>
    </source>
</evidence>
<dbReference type="AlphaFoldDB" id="A0A917ZCD3"/>
<dbReference type="Pfam" id="PF07298">
    <property type="entry name" value="NnrU"/>
    <property type="match status" value="1"/>
</dbReference>
<protein>
    <submittedName>
        <fullName evidence="7">NnrU protein</fullName>
    </submittedName>
</protein>
<evidence type="ECO:0000256" key="4">
    <source>
        <dbReference type="ARBA" id="ARBA00023136"/>
    </source>
</evidence>
<dbReference type="GO" id="GO:0016020">
    <property type="term" value="C:membrane"/>
    <property type="evidence" value="ECO:0007669"/>
    <property type="project" value="UniProtKB-SubCell"/>
</dbReference>
<accession>A0A917ZCD3</accession>
<evidence type="ECO:0000313" key="7">
    <source>
        <dbReference type="EMBL" id="GGO80236.1"/>
    </source>
</evidence>
<sequence>MDRMLLGLLLFFGVHALPLLGGVRQRLIDTFGRPGYLALFSLGSLVGLWLMIEGYALIDNRILWSPLSFGRSLAQALMPLALILVVAAYLPTLTRRYLRHPMLIGVGLWASVHLLANGDLASTLIFAPFLVYALLDMAFSRPRKTLIPHPKPQLLYDLLALIVGLIAFGALLFGHGLLFGVSLLA</sequence>
<organism evidence="7 8">
    <name type="scientific">Marinobacterium nitratireducens</name>
    <dbReference type="NCBI Taxonomy" id="518897"/>
    <lineage>
        <taxon>Bacteria</taxon>
        <taxon>Pseudomonadati</taxon>
        <taxon>Pseudomonadota</taxon>
        <taxon>Gammaproteobacteria</taxon>
        <taxon>Oceanospirillales</taxon>
        <taxon>Oceanospirillaceae</taxon>
        <taxon>Marinobacterium</taxon>
    </lineage>
</organism>
<feature type="transmembrane region" description="Helical" evidence="5">
    <location>
        <begin position="35"/>
        <end position="52"/>
    </location>
</feature>
<evidence type="ECO:0000256" key="5">
    <source>
        <dbReference type="SAM" id="Phobius"/>
    </source>
</evidence>
<gene>
    <name evidence="7" type="ORF">GCM10011348_16500</name>
</gene>
<evidence type="ECO:0000256" key="1">
    <source>
        <dbReference type="ARBA" id="ARBA00004141"/>
    </source>
</evidence>
<feature type="domain" description="NnrU" evidence="6">
    <location>
        <begin position="4"/>
        <end position="182"/>
    </location>
</feature>
<proteinExistence type="predicted"/>
<keyword evidence="4 5" id="KW-0472">Membrane</keyword>
<feature type="transmembrane region" description="Helical" evidence="5">
    <location>
        <begin position="73"/>
        <end position="92"/>
    </location>
</feature>
<evidence type="ECO:0000313" key="8">
    <source>
        <dbReference type="Proteomes" id="UP000599578"/>
    </source>
</evidence>
<keyword evidence="8" id="KW-1185">Reference proteome</keyword>
<reference evidence="7 8" key="1">
    <citation type="journal article" date="2014" name="Int. J. Syst. Evol. Microbiol.">
        <title>Complete genome sequence of Corynebacterium casei LMG S-19264T (=DSM 44701T), isolated from a smear-ripened cheese.</title>
        <authorList>
            <consortium name="US DOE Joint Genome Institute (JGI-PGF)"/>
            <person name="Walter F."/>
            <person name="Albersmeier A."/>
            <person name="Kalinowski J."/>
            <person name="Ruckert C."/>
        </authorList>
    </citation>
    <scope>NUCLEOTIDE SEQUENCE [LARGE SCALE GENOMIC DNA]</scope>
    <source>
        <strain evidence="7 8">CGMCC 1.7286</strain>
    </source>
</reference>
<dbReference type="EMBL" id="BMLT01000003">
    <property type="protein sequence ID" value="GGO80236.1"/>
    <property type="molecule type" value="Genomic_DNA"/>
</dbReference>
<feature type="transmembrane region" description="Helical" evidence="5">
    <location>
        <begin position="155"/>
        <end position="179"/>
    </location>
</feature>
<name>A0A917ZCD3_9GAMM</name>
<evidence type="ECO:0000256" key="2">
    <source>
        <dbReference type="ARBA" id="ARBA00022692"/>
    </source>
</evidence>
<dbReference type="Proteomes" id="UP000599578">
    <property type="component" value="Unassembled WGS sequence"/>
</dbReference>
<dbReference type="InterPro" id="IPR009915">
    <property type="entry name" value="NnrU_dom"/>
</dbReference>
<keyword evidence="3 5" id="KW-1133">Transmembrane helix</keyword>
<comment type="subcellular location">
    <subcellularLocation>
        <location evidence="1">Membrane</location>
        <topology evidence="1">Multi-pass membrane protein</topology>
    </subcellularLocation>
</comment>